<evidence type="ECO:0000313" key="2">
    <source>
        <dbReference type="EMBL" id="STC97845.1"/>
    </source>
</evidence>
<dbReference type="OrthoDB" id="1257954at2"/>
<dbReference type="Proteomes" id="UP000255224">
    <property type="component" value="Unassembled WGS sequence"/>
</dbReference>
<accession>A0A3G6NFJ6</accession>
<reference evidence="4" key="3">
    <citation type="submission" date="2018-11" db="EMBL/GenBank/DDBJ databases">
        <title>Proposal to divide the Flavobacteriaceae and reorganize its genera based on Amino Acid Identity values calculated from whole genome sequences.</title>
        <authorList>
            <person name="Nicholson A.C."/>
            <person name="Gulvik C.A."/>
            <person name="Whitney A.M."/>
            <person name="Humrighouse B.W."/>
            <person name="Bell M."/>
            <person name="Holmes B."/>
            <person name="Steigerwalt A.G."/>
            <person name="Villarma A."/>
            <person name="Sheth M."/>
            <person name="Batra D."/>
            <person name="Pryor J."/>
            <person name="Bernardet J.-F."/>
            <person name="Hugo C."/>
            <person name="Kampfer P."/>
            <person name="Newman J."/>
            <person name="McQuiston J.R."/>
        </authorList>
    </citation>
    <scope>NUCLEOTIDE SEQUENCE [LARGE SCALE GENOMIC DNA]</scope>
    <source>
        <strain evidence="4">G0188</strain>
    </source>
</reference>
<accession>A0A376DY93</accession>
<keyword evidence="4" id="KW-1185">Reference proteome</keyword>
<evidence type="ECO:0000313" key="3">
    <source>
        <dbReference type="Proteomes" id="UP000255224"/>
    </source>
</evidence>
<dbReference type="RefSeq" id="WP_123880860.1">
    <property type="nucleotide sequence ID" value="NZ_CP033920.1"/>
</dbReference>
<organism evidence="2 3">
    <name type="scientific">Chryseobacterium carnipullorum</name>
    <dbReference type="NCBI Taxonomy" id="1124835"/>
    <lineage>
        <taxon>Bacteria</taxon>
        <taxon>Pseudomonadati</taxon>
        <taxon>Bacteroidota</taxon>
        <taxon>Flavobacteriia</taxon>
        <taxon>Flavobacteriales</taxon>
        <taxon>Weeksellaceae</taxon>
        <taxon>Chryseobacterium group</taxon>
        <taxon>Chryseobacterium</taxon>
    </lineage>
</organism>
<gene>
    <name evidence="1" type="ORF">EG346_19455</name>
    <name evidence="2" type="ORF">NCTC13533_02508</name>
</gene>
<sequence>MKKAYFADQLAIEMVNDKWLGNKIKVYLEGISFYLPYLYNDTHEFERVYQKIQQRLQKKTSGNY</sequence>
<reference evidence="1" key="2">
    <citation type="submission" date="2018-11" db="EMBL/GenBank/DDBJ databases">
        <title>Proposal to divide the Flavobacteriaceae and reorganize its genera based on Amino Acid Identity values calculated from whole genome sequences.</title>
        <authorList>
            <person name="Nicholson A.C."/>
            <person name="Gulvik C.A."/>
            <person name="Whitney A.M."/>
            <person name="Humrighouse B.W."/>
            <person name="Bell M."/>
            <person name="Holmes B."/>
            <person name="Steigerwalt A."/>
            <person name="Villarma A."/>
            <person name="Sheth M."/>
            <person name="Batra D."/>
            <person name="Pryor J."/>
            <person name="Bernardet J.-F."/>
            <person name="Hugo C."/>
            <person name="Kampfer P."/>
            <person name="Newman J."/>
            <person name="Mcquiston J.R."/>
        </authorList>
    </citation>
    <scope>NUCLEOTIDE SEQUENCE [LARGE SCALE GENOMIC DNA]</scope>
    <source>
        <strain evidence="1">G0188</strain>
    </source>
</reference>
<dbReference type="Proteomes" id="UP000273270">
    <property type="component" value="Chromosome"/>
</dbReference>
<evidence type="ECO:0000313" key="1">
    <source>
        <dbReference type="EMBL" id="AZA50217.1"/>
    </source>
</evidence>
<reference evidence="2 3" key="1">
    <citation type="submission" date="2018-06" db="EMBL/GenBank/DDBJ databases">
        <authorList>
            <consortium name="Pathogen Informatics"/>
            <person name="Doyle S."/>
        </authorList>
    </citation>
    <scope>NUCLEOTIDE SEQUENCE [LARGE SCALE GENOMIC DNA]</scope>
    <source>
        <strain evidence="2 3">NCTC13533</strain>
    </source>
</reference>
<dbReference type="KEGG" id="ccau:EG346_19455"/>
<evidence type="ECO:0000313" key="4">
    <source>
        <dbReference type="Proteomes" id="UP000273270"/>
    </source>
</evidence>
<dbReference type="EMBL" id="UFVQ01000003">
    <property type="protein sequence ID" value="STC97845.1"/>
    <property type="molecule type" value="Genomic_DNA"/>
</dbReference>
<name>A0A376DY93_CHRCU</name>
<protein>
    <submittedName>
        <fullName evidence="2">Uncharacterized protein</fullName>
    </submittedName>
</protein>
<dbReference type="EMBL" id="CP033920">
    <property type="protein sequence ID" value="AZA50217.1"/>
    <property type="molecule type" value="Genomic_DNA"/>
</dbReference>
<proteinExistence type="predicted"/>
<dbReference type="AlphaFoldDB" id="A0A376DY93"/>